<reference evidence="7" key="1">
    <citation type="journal article" date="2019" name="Int. J. Syst. Evol. Microbiol.">
        <title>The Global Catalogue of Microorganisms (GCM) 10K type strain sequencing project: providing services to taxonomists for standard genome sequencing and annotation.</title>
        <authorList>
            <consortium name="The Broad Institute Genomics Platform"/>
            <consortium name="The Broad Institute Genome Sequencing Center for Infectious Disease"/>
            <person name="Wu L."/>
            <person name="Ma J."/>
        </authorList>
    </citation>
    <scope>NUCLEOTIDE SEQUENCE [LARGE SCALE GENOMIC DNA]</scope>
    <source>
        <strain evidence="7">JCM 11574</strain>
    </source>
</reference>
<keyword evidence="3" id="KW-0274">FAD</keyword>
<organism evidence="6 7">
    <name type="scientific">Streptomyces rameus</name>
    <dbReference type="NCBI Taxonomy" id="68261"/>
    <lineage>
        <taxon>Bacteria</taxon>
        <taxon>Bacillati</taxon>
        <taxon>Actinomycetota</taxon>
        <taxon>Actinomycetes</taxon>
        <taxon>Kitasatosporales</taxon>
        <taxon>Streptomycetaceae</taxon>
        <taxon>Streptomyces</taxon>
    </lineage>
</organism>
<comment type="caution">
    <text evidence="6">The sequence shown here is derived from an EMBL/GenBank/DDBJ whole genome shotgun (WGS) entry which is preliminary data.</text>
</comment>
<gene>
    <name evidence="6" type="ORF">GCM10010521_55480</name>
</gene>
<dbReference type="InterPro" id="IPR036188">
    <property type="entry name" value="FAD/NAD-bd_sf"/>
</dbReference>
<dbReference type="Proteomes" id="UP001500893">
    <property type="component" value="Unassembled WGS sequence"/>
</dbReference>
<proteinExistence type="predicted"/>
<evidence type="ECO:0000256" key="4">
    <source>
        <dbReference type="ARBA" id="ARBA00023002"/>
    </source>
</evidence>
<dbReference type="PANTHER" id="PTHR43557:SF2">
    <property type="entry name" value="RIESKE DOMAIN-CONTAINING PROTEIN-RELATED"/>
    <property type="match status" value="1"/>
</dbReference>
<evidence type="ECO:0000256" key="3">
    <source>
        <dbReference type="ARBA" id="ARBA00022827"/>
    </source>
</evidence>
<keyword evidence="7" id="KW-1185">Reference proteome</keyword>
<evidence type="ECO:0000256" key="2">
    <source>
        <dbReference type="ARBA" id="ARBA00022630"/>
    </source>
</evidence>
<dbReference type="InterPro" id="IPR023753">
    <property type="entry name" value="FAD/NAD-binding_dom"/>
</dbReference>
<protein>
    <recommendedName>
        <fullName evidence="5">FAD/NAD(P)-binding domain-containing protein</fullName>
    </recommendedName>
</protein>
<evidence type="ECO:0000256" key="1">
    <source>
        <dbReference type="ARBA" id="ARBA00001974"/>
    </source>
</evidence>
<dbReference type="Pfam" id="PF07992">
    <property type="entry name" value="Pyr_redox_2"/>
    <property type="match status" value="1"/>
</dbReference>
<accession>A0ABP6HH52</accession>
<feature type="domain" description="FAD/NAD(P)-binding" evidence="5">
    <location>
        <begin position="2"/>
        <end position="142"/>
    </location>
</feature>
<comment type="cofactor">
    <cofactor evidence="1">
        <name>FAD</name>
        <dbReference type="ChEBI" id="CHEBI:57692"/>
    </cofactor>
</comment>
<dbReference type="Gene3D" id="3.50.50.60">
    <property type="entry name" value="FAD/NAD(P)-binding domain"/>
    <property type="match status" value="2"/>
</dbReference>
<name>A0ABP6HH52_9ACTN</name>
<dbReference type="PANTHER" id="PTHR43557">
    <property type="entry name" value="APOPTOSIS-INDUCING FACTOR 1"/>
    <property type="match status" value="1"/>
</dbReference>
<keyword evidence="4" id="KW-0560">Oxidoreductase</keyword>
<evidence type="ECO:0000259" key="5">
    <source>
        <dbReference type="Pfam" id="PF07992"/>
    </source>
</evidence>
<evidence type="ECO:0000313" key="7">
    <source>
        <dbReference type="Proteomes" id="UP001500893"/>
    </source>
</evidence>
<dbReference type="PRINTS" id="PR00368">
    <property type="entry name" value="FADPNR"/>
</dbReference>
<sequence length="181" mass="19121">MPYDGLVIATGVRPRRLPGGGGHQLRTLDDALALRERLRPGRRLMVVGAGFLGAEAAAVARKLGCDVTLLEPAPVPLVQAVGNEVGQVLADVHRDRGVNLRTGVTVTEVTEGGVRLAGGETVEGDEVLVAVGSSPNTDWLAARTGPLNRLSELVHAGQKRQPLGLGQVRQPLNTRIVREEN</sequence>
<keyword evidence="2" id="KW-0285">Flavoprotein</keyword>
<dbReference type="SUPFAM" id="SSF51905">
    <property type="entry name" value="FAD/NAD(P)-binding domain"/>
    <property type="match status" value="1"/>
</dbReference>
<evidence type="ECO:0000313" key="6">
    <source>
        <dbReference type="EMBL" id="GAA2770948.1"/>
    </source>
</evidence>
<dbReference type="InterPro" id="IPR050446">
    <property type="entry name" value="FAD-oxidoreductase/Apoptosis"/>
</dbReference>
<dbReference type="EMBL" id="BAAAVM010000101">
    <property type="protein sequence ID" value="GAA2770948.1"/>
    <property type="molecule type" value="Genomic_DNA"/>
</dbReference>
<dbReference type="PRINTS" id="PR00411">
    <property type="entry name" value="PNDRDTASEI"/>
</dbReference>